<protein>
    <submittedName>
        <fullName evidence="5">4-hydroxy-2-oxo-heptane-1,7-dioate aldolase</fullName>
        <ecNumber evidence="5">4.1.2.52</ecNumber>
    </submittedName>
</protein>
<keyword evidence="2" id="KW-0479">Metal-binding</keyword>
<dbReference type="RefSeq" id="WP_156231628.1">
    <property type="nucleotide sequence ID" value="NZ_CP046455.1"/>
</dbReference>
<evidence type="ECO:0000256" key="3">
    <source>
        <dbReference type="ARBA" id="ARBA00023239"/>
    </source>
</evidence>
<dbReference type="Proteomes" id="UP000424462">
    <property type="component" value="Chromosome"/>
</dbReference>
<proteinExistence type="inferred from homology"/>
<dbReference type="EC" id="4.1.2.52" evidence="5"/>
<dbReference type="Pfam" id="PF03328">
    <property type="entry name" value="HpcH_HpaI"/>
    <property type="match status" value="1"/>
</dbReference>
<dbReference type="InterPro" id="IPR005000">
    <property type="entry name" value="Aldolase/citrate-lyase_domain"/>
</dbReference>
<dbReference type="PANTHER" id="PTHR30502:SF0">
    <property type="entry name" value="PHOSPHOENOLPYRUVATE CARBOXYLASE FAMILY PROTEIN"/>
    <property type="match status" value="1"/>
</dbReference>
<comment type="similarity">
    <text evidence="1">Belongs to the HpcH/HpaI aldolase family.</text>
</comment>
<name>A0A6B8WBK6_9CORY</name>
<dbReference type="InterPro" id="IPR015813">
    <property type="entry name" value="Pyrv/PenolPyrv_kinase-like_dom"/>
</dbReference>
<dbReference type="SUPFAM" id="SSF51621">
    <property type="entry name" value="Phosphoenolpyruvate/pyruvate domain"/>
    <property type="match status" value="1"/>
</dbReference>
<reference evidence="5 6" key="1">
    <citation type="submission" date="2019-11" db="EMBL/GenBank/DDBJ databases">
        <title>Complete genome sequence of Corynebacterium kalinowskii 1959, a novel Corynebacterium species isolated from soil of a small paddock in Vilsendorf, Germany.</title>
        <authorList>
            <person name="Schaffert L."/>
            <person name="Ruwe M."/>
            <person name="Milse J."/>
            <person name="Hanuschka K."/>
            <person name="Ortseifen V."/>
            <person name="Droste J."/>
            <person name="Brandt D."/>
            <person name="Schlueter L."/>
            <person name="Kutter Y."/>
            <person name="Vinke S."/>
            <person name="Viehoefer P."/>
            <person name="Jacob L."/>
            <person name="Luebke N.-C."/>
            <person name="Schulte-Berndt E."/>
            <person name="Hain C."/>
            <person name="Linder M."/>
            <person name="Schmidt P."/>
            <person name="Wollenschlaeger L."/>
            <person name="Luttermann T."/>
            <person name="Thieme E."/>
            <person name="Hassa J."/>
            <person name="Haak M."/>
            <person name="Wittchen M."/>
            <person name="Mentz A."/>
            <person name="Persicke M."/>
            <person name="Busche T."/>
            <person name="Ruckert C."/>
        </authorList>
    </citation>
    <scope>NUCLEOTIDE SEQUENCE [LARGE SCALE GENOMIC DNA]</scope>
    <source>
        <strain evidence="5 6">2039</strain>
    </source>
</reference>
<dbReference type="EMBL" id="CP046455">
    <property type="protein sequence ID" value="QGU08226.1"/>
    <property type="molecule type" value="Genomic_DNA"/>
</dbReference>
<evidence type="ECO:0000313" key="5">
    <source>
        <dbReference type="EMBL" id="QGU08226.1"/>
    </source>
</evidence>
<gene>
    <name evidence="5" type="primary">hpcH1</name>
    <name evidence="5" type="ORF">COCCU_11625</name>
</gene>
<evidence type="ECO:0000313" key="6">
    <source>
        <dbReference type="Proteomes" id="UP000424462"/>
    </source>
</evidence>
<dbReference type="InterPro" id="IPR040442">
    <property type="entry name" value="Pyrv_kinase-like_dom_sf"/>
</dbReference>
<evidence type="ECO:0000256" key="2">
    <source>
        <dbReference type="ARBA" id="ARBA00022723"/>
    </source>
</evidence>
<evidence type="ECO:0000256" key="1">
    <source>
        <dbReference type="ARBA" id="ARBA00005568"/>
    </source>
</evidence>
<dbReference type="GO" id="GO:0046872">
    <property type="term" value="F:metal ion binding"/>
    <property type="evidence" value="ECO:0007669"/>
    <property type="project" value="UniProtKB-KW"/>
</dbReference>
<keyword evidence="6" id="KW-1185">Reference proteome</keyword>
<dbReference type="GO" id="GO:0016832">
    <property type="term" value="F:aldehyde-lyase activity"/>
    <property type="evidence" value="ECO:0007669"/>
    <property type="project" value="TreeGrafter"/>
</dbReference>
<evidence type="ECO:0000259" key="4">
    <source>
        <dbReference type="Pfam" id="PF03328"/>
    </source>
</evidence>
<dbReference type="PANTHER" id="PTHR30502">
    <property type="entry name" value="2-KETO-3-DEOXY-L-RHAMNONATE ALDOLASE"/>
    <property type="match status" value="1"/>
</dbReference>
<keyword evidence="3 5" id="KW-0456">Lyase</keyword>
<dbReference type="Gene3D" id="3.20.20.60">
    <property type="entry name" value="Phosphoenolpyruvate-binding domains"/>
    <property type="match status" value="1"/>
</dbReference>
<dbReference type="AlphaFoldDB" id="A0A6B8WBK6"/>
<sequence length="270" mass="28981">MTSLSRSLPPNRFKQRLLAGEQLHGLWTVLGDGYAAELLGGCGYDWLLIDAEHAPNDLRSVLQQLQGIAASREYLGEHANEVSQPVLRIPHGDPVLIKQYLEIGVRNLLVPMVESAEQAAGLVKAIHYPQDGARGVGATLGRASQWGRYQDYLAKASQNITLIVQIESRKSLENLAEIAATPGVDGVFFGPSDLAADFGLAGQPGHPEVTAAIDEALATALSLGVRCGIMMINPEAVREWYTKGISFAGVGVDTILLTRAADELLASFRD</sequence>
<feature type="domain" description="HpcH/HpaI aldolase/citrate lyase" evidence="4">
    <location>
        <begin position="25"/>
        <end position="258"/>
    </location>
</feature>
<dbReference type="GO" id="GO:0005737">
    <property type="term" value="C:cytoplasm"/>
    <property type="evidence" value="ECO:0007669"/>
    <property type="project" value="TreeGrafter"/>
</dbReference>
<dbReference type="KEGG" id="cok:COCCU_11625"/>
<accession>A0A6B8WBK6</accession>
<organism evidence="5 6">
    <name type="scientific">Corynebacterium occultum</name>
    <dbReference type="NCBI Taxonomy" id="2675219"/>
    <lineage>
        <taxon>Bacteria</taxon>
        <taxon>Bacillati</taxon>
        <taxon>Actinomycetota</taxon>
        <taxon>Actinomycetes</taxon>
        <taxon>Mycobacteriales</taxon>
        <taxon>Corynebacteriaceae</taxon>
        <taxon>Corynebacterium</taxon>
    </lineage>
</organism>
<dbReference type="InterPro" id="IPR050251">
    <property type="entry name" value="HpcH-HpaI_aldolase"/>
</dbReference>